<dbReference type="InterPro" id="IPR048655">
    <property type="entry name" value="Irp3-like_C"/>
</dbReference>
<dbReference type="InterPro" id="IPR000683">
    <property type="entry name" value="Gfo/Idh/MocA-like_OxRdtase_N"/>
</dbReference>
<dbReference type="Gene3D" id="3.40.50.720">
    <property type="entry name" value="NAD(P)-binding Rossmann-like Domain"/>
    <property type="match status" value="1"/>
</dbReference>
<protein>
    <submittedName>
        <fullName evidence="4">Uncharacterized protein</fullName>
    </submittedName>
</protein>
<proteinExistence type="predicted"/>
<evidence type="ECO:0000256" key="1">
    <source>
        <dbReference type="ARBA" id="ARBA00022729"/>
    </source>
</evidence>
<organism evidence="4 5">
    <name type="scientific">Pseudoalteromonas luteoviolacea NCIMB 1942</name>
    <dbReference type="NCBI Taxonomy" id="1365253"/>
    <lineage>
        <taxon>Bacteria</taxon>
        <taxon>Pseudomonadati</taxon>
        <taxon>Pseudomonadota</taxon>
        <taxon>Gammaproteobacteria</taxon>
        <taxon>Alteromonadales</taxon>
        <taxon>Pseudoalteromonadaceae</taxon>
        <taxon>Pseudoalteromonas</taxon>
    </lineage>
</organism>
<dbReference type="EMBL" id="AUXT01000221">
    <property type="protein sequence ID" value="KZN40615.1"/>
    <property type="molecule type" value="Genomic_DNA"/>
</dbReference>
<feature type="domain" description="Gfo/Idh/MocA-like oxidoreductase N-terminal" evidence="2">
    <location>
        <begin position="9"/>
        <end position="103"/>
    </location>
</feature>
<reference evidence="4 5" key="1">
    <citation type="submission" date="2013-07" db="EMBL/GenBank/DDBJ databases">
        <title>Comparative Genomic and Metabolomic Analysis of Twelve Strains of Pseudoalteromonas luteoviolacea.</title>
        <authorList>
            <person name="Vynne N.G."/>
            <person name="Mansson M."/>
            <person name="Gram L."/>
        </authorList>
    </citation>
    <scope>NUCLEOTIDE SEQUENCE [LARGE SCALE GENOMIC DNA]</scope>
    <source>
        <strain evidence="4 5">NCIMB 1942</strain>
    </source>
</reference>
<evidence type="ECO:0000259" key="2">
    <source>
        <dbReference type="Pfam" id="PF01408"/>
    </source>
</evidence>
<dbReference type="Gene3D" id="3.30.360.10">
    <property type="entry name" value="Dihydrodipicolinate Reductase, domain 2"/>
    <property type="match status" value="1"/>
</dbReference>
<keyword evidence="1" id="KW-0732">Signal</keyword>
<name>A0A166XMZ4_9GAMM</name>
<feature type="domain" description="Thiazolinyl imine reductase-like C-terminal" evidence="3">
    <location>
        <begin position="143"/>
        <end position="238"/>
    </location>
</feature>
<dbReference type="Pfam" id="PF01408">
    <property type="entry name" value="GFO_IDH_MocA"/>
    <property type="match status" value="1"/>
</dbReference>
<dbReference type="SUPFAM" id="SSF51735">
    <property type="entry name" value="NAD(P)-binding Rossmann-fold domains"/>
    <property type="match status" value="1"/>
</dbReference>
<evidence type="ECO:0000313" key="4">
    <source>
        <dbReference type="EMBL" id="KZN40615.1"/>
    </source>
</evidence>
<evidence type="ECO:0000313" key="5">
    <source>
        <dbReference type="Proteomes" id="UP000076587"/>
    </source>
</evidence>
<evidence type="ECO:0000259" key="3">
    <source>
        <dbReference type="Pfam" id="PF21390"/>
    </source>
</evidence>
<dbReference type="InterPro" id="IPR036291">
    <property type="entry name" value="NAD(P)-bd_dom_sf"/>
</dbReference>
<dbReference type="PATRIC" id="fig|1365253.3.peg.5169"/>
<dbReference type="GO" id="GO:0000166">
    <property type="term" value="F:nucleotide binding"/>
    <property type="evidence" value="ECO:0007669"/>
    <property type="project" value="InterPro"/>
</dbReference>
<comment type="caution">
    <text evidence="4">The sequence shown here is derived from an EMBL/GenBank/DDBJ whole genome shotgun (WGS) entry which is preliminary data.</text>
</comment>
<dbReference type="Pfam" id="PF21390">
    <property type="entry name" value="Irp3-like_C"/>
    <property type="match status" value="1"/>
</dbReference>
<dbReference type="AlphaFoldDB" id="A0A166XMZ4"/>
<gene>
    <name evidence="4" type="ORF">N482_21030</name>
</gene>
<dbReference type="Proteomes" id="UP000076587">
    <property type="component" value="Unassembled WGS sequence"/>
</dbReference>
<accession>A0A166XMZ4</accession>
<sequence length="326" mass="36964">MKNETLITLCGSNYGETYIPATCNIENCKVVNLFTRGSQKSQQVSKKFSIPLYKNFEEAISESNLAILATNDDVNTKLSKALFDSKVPFILEHPIKTHNLESIISLSNKHKIPFLLNTHFTSTVPIKKFIASFENISKYSEVQLIEVSANSRTLFSTLDIIEKLVGLDDISVISSTNLGDNHLNHVLNISGKNVVLNLQTWQNELDDSSDCIVGHSIRVNFNTGNLLLANSFGPIVWAPIYSTNYPADYTIHELFEDKNKKLDVANYRVDANKDIITQLIESNFDECKAYYERYLKVSRAWEALLPTHTKTLQSKDIDHRIWKISK</sequence>
<dbReference type="RefSeq" id="WP_063379376.1">
    <property type="nucleotide sequence ID" value="NZ_AUXT01000221.1"/>
</dbReference>